<dbReference type="EMBL" id="GL376596">
    <property type="status" value="NOT_ANNOTATED_CDS"/>
    <property type="molecule type" value="Genomic_DNA"/>
</dbReference>
<feature type="chain" id="PRO_5003872644" description="SCP domain-containing protein" evidence="1">
    <location>
        <begin position="29"/>
        <end position="275"/>
    </location>
</feature>
<dbReference type="EnsemblProtists" id="PYU1_T010468">
    <property type="protein sequence ID" value="PYU1_T010468"/>
    <property type="gene ID" value="PYU1_G010446"/>
</dbReference>
<dbReference type="Pfam" id="PF00188">
    <property type="entry name" value="CAP"/>
    <property type="match status" value="1"/>
</dbReference>
<dbReference type="HOGENOM" id="CLU_084629_0_0_1"/>
<name>K3WZR9_GLOUD</name>
<dbReference type="CDD" id="cd05379">
    <property type="entry name" value="CAP_bacterial"/>
    <property type="match status" value="1"/>
</dbReference>
<proteinExistence type="predicted"/>
<reference evidence="4" key="2">
    <citation type="submission" date="2010-04" db="EMBL/GenBank/DDBJ databases">
        <authorList>
            <person name="Buell R."/>
            <person name="Hamilton J."/>
            <person name="Hostetler J."/>
        </authorList>
    </citation>
    <scope>NUCLEOTIDE SEQUENCE [LARGE SCALE GENOMIC DNA]</scope>
    <source>
        <strain evidence="4">DAOM:BR144</strain>
    </source>
</reference>
<dbReference type="SUPFAM" id="SSF55797">
    <property type="entry name" value="PR-1-like"/>
    <property type="match status" value="1"/>
</dbReference>
<reference evidence="4" key="1">
    <citation type="journal article" date="2010" name="Genome Biol.">
        <title>Genome sequence of the necrotrophic plant pathogen Pythium ultimum reveals original pathogenicity mechanisms and effector repertoire.</title>
        <authorList>
            <person name="Levesque C.A."/>
            <person name="Brouwer H."/>
            <person name="Cano L."/>
            <person name="Hamilton J.P."/>
            <person name="Holt C."/>
            <person name="Huitema E."/>
            <person name="Raffaele S."/>
            <person name="Robideau G.P."/>
            <person name="Thines M."/>
            <person name="Win J."/>
            <person name="Zerillo M.M."/>
            <person name="Beakes G.W."/>
            <person name="Boore J.L."/>
            <person name="Busam D."/>
            <person name="Dumas B."/>
            <person name="Ferriera S."/>
            <person name="Fuerstenberg S.I."/>
            <person name="Gachon C.M."/>
            <person name="Gaulin E."/>
            <person name="Govers F."/>
            <person name="Grenville-Briggs L."/>
            <person name="Horner N."/>
            <person name="Hostetler J."/>
            <person name="Jiang R.H."/>
            <person name="Johnson J."/>
            <person name="Krajaejun T."/>
            <person name="Lin H."/>
            <person name="Meijer H.J."/>
            <person name="Moore B."/>
            <person name="Morris P."/>
            <person name="Phuntmart V."/>
            <person name="Puiu D."/>
            <person name="Shetty J."/>
            <person name="Stajich J.E."/>
            <person name="Tripathy S."/>
            <person name="Wawra S."/>
            <person name="van West P."/>
            <person name="Whitty B.R."/>
            <person name="Coutinho P.M."/>
            <person name="Henrissat B."/>
            <person name="Martin F."/>
            <person name="Thomas P.D."/>
            <person name="Tyler B.M."/>
            <person name="De Vries R.P."/>
            <person name="Kamoun S."/>
            <person name="Yandell M."/>
            <person name="Tisserat N."/>
            <person name="Buell C.R."/>
        </authorList>
    </citation>
    <scope>NUCLEOTIDE SEQUENCE</scope>
    <source>
        <strain evidence="4">DAOM:BR144</strain>
    </source>
</reference>
<keyword evidence="1" id="KW-0732">Signal</keyword>
<dbReference type="Gene3D" id="3.40.33.10">
    <property type="entry name" value="CAP"/>
    <property type="match status" value="1"/>
</dbReference>
<dbReference type="VEuPathDB" id="FungiDB:PYU1_G010446"/>
<feature type="domain" description="SCP" evidence="2">
    <location>
        <begin position="192"/>
        <end position="274"/>
    </location>
</feature>
<dbReference type="eggNOG" id="ENOG502QUKP">
    <property type="taxonomic scope" value="Eukaryota"/>
</dbReference>
<evidence type="ECO:0000313" key="4">
    <source>
        <dbReference type="Proteomes" id="UP000019132"/>
    </source>
</evidence>
<accession>K3WZR9</accession>
<dbReference type="Proteomes" id="UP000019132">
    <property type="component" value="Unassembled WGS sequence"/>
</dbReference>
<dbReference type="InterPro" id="IPR014044">
    <property type="entry name" value="CAP_dom"/>
</dbReference>
<dbReference type="PANTHER" id="PTHR31157">
    <property type="entry name" value="SCP DOMAIN-CONTAINING PROTEIN"/>
    <property type="match status" value="1"/>
</dbReference>
<organism evidence="3 4">
    <name type="scientific">Globisporangium ultimum (strain ATCC 200006 / CBS 805.95 / DAOM BR144)</name>
    <name type="common">Pythium ultimum</name>
    <dbReference type="NCBI Taxonomy" id="431595"/>
    <lineage>
        <taxon>Eukaryota</taxon>
        <taxon>Sar</taxon>
        <taxon>Stramenopiles</taxon>
        <taxon>Oomycota</taxon>
        <taxon>Peronosporomycetes</taxon>
        <taxon>Pythiales</taxon>
        <taxon>Pythiaceae</taxon>
        <taxon>Globisporangium</taxon>
    </lineage>
</organism>
<evidence type="ECO:0000259" key="2">
    <source>
        <dbReference type="Pfam" id="PF00188"/>
    </source>
</evidence>
<keyword evidence="4" id="KW-1185">Reference proteome</keyword>
<feature type="signal peptide" evidence="1">
    <location>
        <begin position="1"/>
        <end position="28"/>
    </location>
</feature>
<sequence length="275" mass="29530">MSIQVSQVSELTLAALLQPLMAWSLGSGNRVMWGSSCDFQGLTYLEVIAFSTLCGDICANSAKFTHWAWTSKNGGTYFLKNGDTDKSSYLTGAGCGWIIRRFTEATAAPMTAPPLPVAFPNWYPGSGDKNGGVNTASQLSGAGCGFVVGRFFDPSVPVVTPKPTLPPPALAPVTEAPAPVNGPTSDETKEILNFINAFRLSNNLPPLKINNLPMRAATEHAKDQVNQCTLSHKKSNGSTPLLRATRNGYKTKMVWKNIAVGRQAMPGILDPWWAQ</sequence>
<protein>
    <recommendedName>
        <fullName evidence="2">SCP domain-containing protein</fullName>
    </recommendedName>
</protein>
<evidence type="ECO:0000313" key="3">
    <source>
        <dbReference type="EnsemblProtists" id="PYU1_T010468"/>
    </source>
</evidence>
<dbReference type="InParanoid" id="K3WZR9"/>
<dbReference type="InterPro" id="IPR035940">
    <property type="entry name" value="CAP_sf"/>
</dbReference>
<reference evidence="3" key="3">
    <citation type="submission" date="2015-02" db="UniProtKB">
        <authorList>
            <consortium name="EnsemblProtists"/>
        </authorList>
    </citation>
    <scope>IDENTIFICATION</scope>
    <source>
        <strain evidence="3">DAOM BR144</strain>
    </source>
</reference>
<dbReference type="STRING" id="431595.K3WZR9"/>
<dbReference type="AlphaFoldDB" id="K3WZR9"/>
<evidence type="ECO:0000256" key="1">
    <source>
        <dbReference type="SAM" id="SignalP"/>
    </source>
</evidence>
<dbReference type="PANTHER" id="PTHR31157:SF1">
    <property type="entry name" value="SCP DOMAIN-CONTAINING PROTEIN"/>
    <property type="match status" value="1"/>
</dbReference>